<dbReference type="NCBIfam" id="NF033551">
    <property type="entry name" value="transpos_IS1182"/>
    <property type="match status" value="1"/>
</dbReference>
<accession>A0ABT8RC61</accession>
<evidence type="ECO:0000259" key="2">
    <source>
        <dbReference type="Pfam" id="PF13751"/>
    </source>
</evidence>
<protein>
    <submittedName>
        <fullName evidence="3">IS1182 family transposase</fullName>
    </submittedName>
</protein>
<sequence length="523" mass="60297">MQGRKRFLEKTRLSFKLSERVPPHNFYRKLKDLLDLDFLYGLTAAYYGKCGQKSIDPVVFFKFMLVAHLENISSDRKLLEHCSMRLDILYFLGYDLDEPLPYHSTLSRTRQLLGKEVFEQLFDKVFALCVEKGMVGGRKQCIDSAFVKANTSLDSLLVKQEMADHPSIALQTPYRKSKADRSRLEQRALEANQYKLVELNARHTNWREKQKRRPGAIERSRYLSNLTHYSPTDPDAKIAVKVGKPRQLCYLASLCVDAAKGVITHIQADLADKKDSRYLQDIVKQTKARLQTQSLNMHYVIADTGYSSGENYAFLERQDLIGYIPVHGLFQMEREGFSYNQGHDCYICPQGKLLPLSRIYADREGYWKKSYRASRKDCKVCPLKQTCLGKSREKKFDITYYQAHYQRAYFRQLSSKGQYMKKLRQSKVEPVLGTLLNFLGMRKVNTRGQKGAHKCMLMAAIAFNLKKYIRFTARYTMNIAKAAISPLQPFIFLLNRLCLSLLSIQDGSELSGLAALNSKTLNY</sequence>
<dbReference type="InterPro" id="IPR008490">
    <property type="entry name" value="Transposase_InsH_N"/>
</dbReference>
<dbReference type="EMBL" id="JAUKPO010000021">
    <property type="protein sequence ID" value="MDO1449691.1"/>
    <property type="molecule type" value="Genomic_DNA"/>
</dbReference>
<dbReference type="Proteomes" id="UP001168528">
    <property type="component" value="Unassembled WGS sequence"/>
</dbReference>
<proteinExistence type="predicted"/>
<dbReference type="InterPro" id="IPR047629">
    <property type="entry name" value="IS1182_transpos"/>
</dbReference>
<evidence type="ECO:0000313" key="4">
    <source>
        <dbReference type="Proteomes" id="UP001168528"/>
    </source>
</evidence>
<organism evidence="3 4">
    <name type="scientific">Rhodocytophaga aerolata</name>
    <dbReference type="NCBI Taxonomy" id="455078"/>
    <lineage>
        <taxon>Bacteria</taxon>
        <taxon>Pseudomonadati</taxon>
        <taxon>Bacteroidota</taxon>
        <taxon>Cytophagia</taxon>
        <taxon>Cytophagales</taxon>
        <taxon>Rhodocytophagaceae</taxon>
        <taxon>Rhodocytophaga</taxon>
    </lineage>
</organism>
<feature type="domain" description="Transposase InsH N-terminal" evidence="1">
    <location>
        <begin position="16"/>
        <end position="111"/>
    </location>
</feature>
<keyword evidence="4" id="KW-1185">Reference proteome</keyword>
<evidence type="ECO:0000259" key="1">
    <source>
        <dbReference type="Pfam" id="PF05598"/>
    </source>
</evidence>
<dbReference type="Pfam" id="PF05598">
    <property type="entry name" value="DUF772"/>
    <property type="match status" value="1"/>
</dbReference>
<dbReference type="RefSeq" id="WP_302040494.1">
    <property type="nucleotide sequence ID" value="NZ_JAUKPO010000021.1"/>
</dbReference>
<feature type="domain" description="Transposase DDE" evidence="2">
    <location>
        <begin position="347"/>
        <end position="468"/>
    </location>
</feature>
<comment type="caution">
    <text evidence="3">The sequence shown here is derived from an EMBL/GenBank/DDBJ whole genome shotgun (WGS) entry which is preliminary data.</text>
</comment>
<dbReference type="Pfam" id="PF13751">
    <property type="entry name" value="DDE_Tnp_1_6"/>
    <property type="match status" value="1"/>
</dbReference>
<name>A0ABT8RC61_9BACT</name>
<evidence type="ECO:0000313" key="3">
    <source>
        <dbReference type="EMBL" id="MDO1449691.1"/>
    </source>
</evidence>
<reference evidence="3" key="1">
    <citation type="submission" date="2023-07" db="EMBL/GenBank/DDBJ databases">
        <title>The genome sequence of Rhodocytophaga aerolata KACC 12507.</title>
        <authorList>
            <person name="Zhang X."/>
        </authorList>
    </citation>
    <scope>NUCLEOTIDE SEQUENCE</scope>
    <source>
        <strain evidence="3">KACC 12507</strain>
    </source>
</reference>
<dbReference type="PANTHER" id="PTHR33408">
    <property type="entry name" value="TRANSPOSASE"/>
    <property type="match status" value="1"/>
</dbReference>
<dbReference type="InterPro" id="IPR025668">
    <property type="entry name" value="Tnp_DDE_dom"/>
</dbReference>
<gene>
    <name evidence="3" type="ORF">Q0590_25665</name>
</gene>